<dbReference type="InterPro" id="IPR036249">
    <property type="entry name" value="Thioredoxin-like_sf"/>
</dbReference>
<evidence type="ECO:0000259" key="5">
    <source>
        <dbReference type="PROSITE" id="PS51352"/>
    </source>
</evidence>
<dbReference type="Pfam" id="PF14289">
    <property type="entry name" value="DUF4369"/>
    <property type="match status" value="1"/>
</dbReference>
<dbReference type="SUPFAM" id="SSF52833">
    <property type="entry name" value="Thioredoxin-like"/>
    <property type="match status" value="1"/>
</dbReference>
<comment type="caution">
    <text evidence="6">The sequence shown here is derived from an EMBL/GenBank/DDBJ whole genome shotgun (WGS) entry which is preliminary data.</text>
</comment>
<keyword evidence="7" id="KW-1185">Reference proteome</keyword>
<dbReference type="AlphaFoldDB" id="A0A4R3KW63"/>
<feature type="domain" description="Thioredoxin" evidence="5">
    <location>
        <begin position="226"/>
        <end position="365"/>
    </location>
</feature>
<dbReference type="EMBL" id="SMAD01000001">
    <property type="protein sequence ID" value="TCS89987.1"/>
    <property type="molecule type" value="Genomic_DNA"/>
</dbReference>
<dbReference type="PANTHER" id="PTHR42852:SF6">
    <property type="entry name" value="THIOL:DISULFIDE INTERCHANGE PROTEIN DSBE"/>
    <property type="match status" value="1"/>
</dbReference>
<sequence>MIGSALCFFGASAQEQEFTLRGELEGIQNNEVYLLLRTETGTDTLARSAVNGNSFELKGRLEEPALCLLSTGPAEGIRLFMENTEMTITGKLPDTEITGSKSHEQLEKMATLSPRLTEIQQKLGAISQAYREAASSNDTARGEDLLEQATSLIADREAARQDYEDRLTEYIRTQPATFATPYIILSTFHRPDPNAFLPAFEKFPPEVQNSMLGKVLKARLDELAPTAVGKKAPEITGKTPEGEEISLSGMKGKITLIDFWASWCGPCRRENPNVVRLYEKYHAKGFNILGVSLDKDAASWKQAIAADGLEWSHVSDLKEWDSELIKPYAVSAIPHTVLIDENGIIIAANLRGKALEDKLAEVLGD</sequence>
<organism evidence="6 7">
    <name type="scientific">Anseongella ginsenosidimutans</name>
    <dbReference type="NCBI Taxonomy" id="496056"/>
    <lineage>
        <taxon>Bacteria</taxon>
        <taxon>Pseudomonadati</taxon>
        <taxon>Bacteroidota</taxon>
        <taxon>Sphingobacteriia</taxon>
        <taxon>Sphingobacteriales</taxon>
        <taxon>Sphingobacteriaceae</taxon>
        <taxon>Anseongella</taxon>
    </lineage>
</organism>
<dbReference type="PANTHER" id="PTHR42852">
    <property type="entry name" value="THIOL:DISULFIDE INTERCHANGE PROTEIN DSBE"/>
    <property type="match status" value="1"/>
</dbReference>
<dbReference type="GO" id="GO:0016209">
    <property type="term" value="F:antioxidant activity"/>
    <property type="evidence" value="ECO:0007669"/>
    <property type="project" value="InterPro"/>
</dbReference>
<dbReference type="Gene3D" id="3.40.30.10">
    <property type="entry name" value="Glutaredoxin"/>
    <property type="match status" value="1"/>
</dbReference>
<protein>
    <submittedName>
        <fullName evidence="6">Peroxiredoxin</fullName>
    </submittedName>
</protein>
<evidence type="ECO:0000256" key="3">
    <source>
        <dbReference type="ARBA" id="ARBA00023157"/>
    </source>
</evidence>
<comment type="subcellular location">
    <subcellularLocation>
        <location evidence="1">Cell envelope</location>
    </subcellularLocation>
</comment>
<dbReference type="InterPro" id="IPR050553">
    <property type="entry name" value="Thioredoxin_ResA/DsbE_sf"/>
</dbReference>
<dbReference type="Proteomes" id="UP000295807">
    <property type="component" value="Unassembled WGS sequence"/>
</dbReference>
<evidence type="ECO:0000256" key="1">
    <source>
        <dbReference type="ARBA" id="ARBA00004196"/>
    </source>
</evidence>
<dbReference type="GO" id="GO:0016491">
    <property type="term" value="F:oxidoreductase activity"/>
    <property type="evidence" value="ECO:0007669"/>
    <property type="project" value="InterPro"/>
</dbReference>
<keyword evidence="4" id="KW-0676">Redox-active center</keyword>
<evidence type="ECO:0000313" key="7">
    <source>
        <dbReference type="Proteomes" id="UP000295807"/>
    </source>
</evidence>
<gene>
    <name evidence="6" type="ORF">EDD80_101184</name>
</gene>
<name>A0A4R3KW63_9SPHI</name>
<evidence type="ECO:0000313" key="6">
    <source>
        <dbReference type="EMBL" id="TCS89987.1"/>
    </source>
</evidence>
<dbReference type="GO" id="GO:0017004">
    <property type="term" value="P:cytochrome complex assembly"/>
    <property type="evidence" value="ECO:0007669"/>
    <property type="project" value="UniProtKB-KW"/>
</dbReference>
<dbReference type="PROSITE" id="PS00194">
    <property type="entry name" value="THIOREDOXIN_1"/>
    <property type="match status" value="1"/>
</dbReference>
<dbReference type="PROSITE" id="PS51352">
    <property type="entry name" value="THIOREDOXIN_2"/>
    <property type="match status" value="1"/>
</dbReference>
<dbReference type="Pfam" id="PF00578">
    <property type="entry name" value="AhpC-TSA"/>
    <property type="match status" value="1"/>
</dbReference>
<accession>A0A4R3KW63</accession>
<dbReference type="CDD" id="cd02966">
    <property type="entry name" value="TlpA_like_family"/>
    <property type="match status" value="1"/>
</dbReference>
<evidence type="ECO:0000256" key="2">
    <source>
        <dbReference type="ARBA" id="ARBA00022748"/>
    </source>
</evidence>
<reference evidence="6 7" key="1">
    <citation type="submission" date="2019-03" db="EMBL/GenBank/DDBJ databases">
        <title>Genomic Encyclopedia of Type Strains, Phase IV (KMG-IV): sequencing the most valuable type-strain genomes for metagenomic binning, comparative biology and taxonomic classification.</title>
        <authorList>
            <person name="Goeker M."/>
        </authorList>
    </citation>
    <scope>NUCLEOTIDE SEQUENCE [LARGE SCALE GENOMIC DNA]</scope>
    <source>
        <strain evidence="6 7">DSM 21100</strain>
    </source>
</reference>
<evidence type="ECO:0000256" key="4">
    <source>
        <dbReference type="ARBA" id="ARBA00023284"/>
    </source>
</evidence>
<dbReference type="InterPro" id="IPR025380">
    <property type="entry name" value="DUF4369"/>
</dbReference>
<dbReference type="InterPro" id="IPR017937">
    <property type="entry name" value="Thioredoxin_CS"/>
</dbReference>
<dbReference type="InterPro" id="IPR000866">
    <property type="entry name" value="AhpC/TSA"/>
</dbReference>
<dbReference type="GO" id="GO:0030313">
    <property type="term" value="C:cell envelope"/>
    <property type="evidence" value="ECO:0007669"/>
    <property type="project" value="UniProtKB-SubCell"/>
</dbReference>
<keyword evidence="3" id="KW-1015">Disulfide bond</keyword>
<proteinExistence type="predicted"/>
<dbReference type="InterPro" id="IPR013766">
    <property type="entry name" value="Thioredoxin_domain"/>
</dbReference>
<keyword evidence="2" id="KW-0201">Cytochrome c-type biogenesis</keyword>